<accession>A0A815RMQ7</accession>
<reference evidence="1" key="1">
    <citation type="submission" date="2021-02" db="EMBL/GenBank/DDBJ databases">
        <authorList>
            <person name="Nowell W R."/>
        </authorList>
    </citation>
    <scope>NUCLEOTIDE SEQUENCE</scope>
</reference>
<comment type="caution">
    <text evidence="1">The sequence shown here is derived from an EMBL/GenBank/DDBJ whole genome shotgun (WGS) entry which is preliminary data.</text>
</comment>
<gene>
    <name evidence="1" type="ORF">XAT740_LOCUS38361</name>
</gene>
<dbReference type="PANTHER" id="PTHR47763:SF1">
    <property type="entry name" value="DUF659 DOMAIN-CONTAINING PROTEIN"/>
    <property type="match status" value="1"/>
</dbReference>
<dbReference type="Gene3D" id="3.40.50.410">
    <property type="entry name" value="von Willebrand factor, type A domain"/>
    <property type="match status" value="1"/>
</dbReference>
<dbReference type="GO" id="GO:0005737">
    <property type="term" value="C:cytoplasm"/>
    <property type="evidence" value="ECO:0007669"/>
    <property type="project" value="TreeGrafter"/>
</dbReference>
<organism evidence="1 2">
    <name type="scientific">Adineta ricciae</name>
    <name type="common">Rotifer</name>
    <dbReference type="NCBI Taxonomy" id="249248"/>
    <lineage>
        <taxon>Eukaryota</taxon>
        <taxon>Metazoa</taxon>
        <taxon>Spiralia</taxon>
        <taxon>Gnathifera</taxon>
        <taxon>Rotifera</taxon>
        <taxon>Eurotatoria</taxon>
        <taxon>Bdelloidea</taxon>
        <taxon>Adinetida</taxon>
        <taxon>Adinetidae</taxon>
        <taxon>Adineta</taxon>
    </lineage>
</organism>
<sequence>MKSWLHICNADGDGDAPEAVADALHDVLKLSWRKDSTKISILISDAPPHDLSEESDHFPKGCPVGHDPARHVREMAEKCITLYVVGVEPSILPYRDFFMGLAYITGGQYVPMINADLLAKVIISGVSEEISLDRLRAGP</sequence>
<dbReference type="InterPro" id="IPR052969">
    <property type="entry name" value="Thr-specific_kinase-like"/>
</dbReference>
<dbReference type="AlphaFoldDB" id="A0A815RMQ7"/>
<dbReference type="GO" id="GO:0004674">
    <property type="term" value="F:protein serine/threonine kinase activity"/>
    <property type="evidence" value="ECO:0007669"/>
    <property type="project" value="TreeGrafter"/>
</dbReference>
<keyword evidence="2" id="KW-1185">Reference proteome</keyword>
<evidence type="ECO:0000313" key="2">
    <source>
        <dbReference type="Proteomes" id="UP000663828"/>
    </source>
</evidence>
<dbReference type="PANTHER" id="PTHR47763">
    <property type="entry name" value="ALPHA-PROTEIN KINASE VWKA"/>
    <property type="match status" value="1"/>
</dbReference>
<proteinExistence type="predicted"/>
<dbReference type="SUPFAM" id="SSF53300">
    <property type="entry name" value="vWA-like"/>
    <property type="match status" value="1"/>
</dbReference>
<evidence type="ECO:0000313" key="1">
    <source>
        <dbReference type="EMBL" id="CAF1477899.1"/>
    </source>
</evidence>
<protein>
    <submittedName>
        <fullName evidence="1">Uncharacterized protein</fullName>
    </submittedName>
</protein>
<dbReference type="Proteomes" id="UP000663828">
    <property type="component" value="Unassembled WGS sequence"/>
</dbReference>
<dbReference type="EMBL" id="CAJNOR010004135">
    <property type="protein sequence ID" value="CAF1477899.1"/>
    <property type="molecule type" value="Genomic_DNA"/>
</dbReference>
<dbReference type="InterPro" id="IPR036465">
    <property type="entry name" value="vWFA_dom_sf"/>
</dbReference>
<name>A0A815RMQ7_ADIRI</name>